<accession>A0A9P5YX46</accession>
<evidence type="ECO:0000259" key="8">
    <source>
        <dbReference type="PROSITE" id="PS50114"/>
    </source>
</evidence>
<evidence type="ECO:0000256" key="5">
    <source>
        <dbReference type="ARBA" id="ARBA00023242"/>
    </source>
</evidence>
<evidence type="ECO:0000256" key="6">
    <source>
        <dbReference type="PROSITE-ProRule" id="PRU00094"/>
    </source>
</evidence>
<evidence type="ECO:0000256" key="1">
    <source>
        <dbReference type="ARBA" id="ARBA00004123"/>
    </source>
</evidence>
<dbReference type="AlphaFoldDB" id="A0A9P5YX46"/>
<dbReference type="GO" id="GO:0000978">
    <property type="term" value="F:RNA polymerase II cis-regulatory region sequence-specific DNA binding"/>
    <property type="evidence" value="ECO:0007669"/>
    <property type="project" value="TreeGrafter"/>
</dbReference>
<dbReference type="SMART" id="SM00401">
    <property type="entry name" value="ZnF_GATA"/>
    <property type="match status" value="2"/>
</dbReference>
<protein>
    <recommendedName>
        <fullName evidence="8">GATA-type domain-containing protein</fullName>
    </recommendedName>
</protein>
<evidence type="ECO:0000313" key="9">
    <source>
        <dbReference type="EMBL" id="KAF9476786.1"/>
    </source>
</evidence>
<dbReference type="PROSITE" id="PS00344">
    <property type="entry name" value="GATA_ZN_FINGER_1"/>
    <property type="match status" value="1"/>
</dbReference>
<feature type="compositionally biased region" description="Acidic residues" evidence="7">
    <location>
        <begin position="308"/>
        <end position="321"/>
    </location>
</feature>
<feature type="domain" description="GATA-type" evidence="8">
    <location>
        <begin position="261"/>
        <end position="304"/>
    </location>
</feature>
<dbReference type="PANTHER" id="PTHR10071">
    <property type="entry name" value="TRANSCRIPTION FACTOR GATA FAMILY MEMBER"/>
    <property type="match status" value="1"/>
</dbReference>
<feature type="compositionally biased region" description="Low complexity" evidence="7">
    <location>
        <begin position="244"/>
        <end position="255"/>
    </location>
</feature>
<dbReference type="PROSITE" id="PS50114">
    <property type="entry name" value="GATA_ZN_FINGER_2"/>
    <property type="match status" value="2"/>
</dbReference>
<dbReference type="InterPro" id="IPR039355">
    <property type="entry name" value="Transcription_factor_GATA"/>
</dbReference>
<dbReference type="CDD" id="cd00202">
    <property type="entry name" value="ZnF_GATA"/>
    <property type="match status" value="2"/>
</dbReference>
<feature type="region of interest" description="Disordered" evidence="7">
    <location>
        <begin position="216"/>
        <end position="268"/>
    </location>
</feature>
<keyword evidence="3 6" id="KW-0863">Zinc-finger</keyword>
<dbReference type="InterPro" id="IPR013088">
    <property type="entry name" value="Znf_NHR/GATA"/>
</dbReference>
<reference evidence="9" key="1">
    <citation type="submission" date="2020-11" db="EMBL/GenBank/DDBJ databases">
        <authorList>
            <consortium name="DOE Joint Genome Institute"/>
            <person name="Ahrendt S."/>
            <person name="Riley R."/>
            <person name="Andreopoulos W."/>
            <person name="Labutti K."/>
            <person name="Pangilinan J."/>
            <person name="Ruiz-Duenas F.J."/>
            <person name="Barrasa J.M."/>
            <person name="Sanchez-Garcia M."/>
            <person name="Camarero S."/>
            <person name="Miyauchi S."/>
            <person name="Serrano A."/>
            <person name="Linde D."/>
            <person name="Babiker R."/>
            <person name="Drula E."/>
            <person name="Ayuso-Fernandez I."/>
            <person name="Pacheco R."/>
            <person name="Padilla G."/>
            <person name="Ferreira P."/>
            <person name="Barriuso J."/>
            <person name="Kellner H."/>
            <person name="Castanera R."/>
            <person name="Alfaro M."/>
            <person name="Ramirez L."/>
            <person name="Pisabarro A.G."/>
            <person name="Kuo A."/>
            <person name="Tritt A."/>
            <person name="Lipzen A."/>
            <person name="He G."/>
            <person name="Yan M."/>
            <person name="Ng V."/>
            <person name="Cullen D."/>
            <person name="Martin F."/>
            <person name="Rosso M.-N."/>
            <person name="Henrissat B."/>
            <person name="Hibbett D."/>
            <person name="Martinez A.T."/>
            <person name="Grigoriev I.V."/>
        </authorList>
    </citation>
    <scope>NUCLEOTIDE SEQUENCE</scope>
    <source>
        <strain evidence="9">CIRM-BRFM 674</strain>
    </source>
</reference>
<dbReference type="SUPFAM" id="SSF57716">
    <property type="entry name" value="Glucocorticoid receptor-like (DNA-binding domain)"/>
    <property type="match status" value="2"/>
</dbReference>
<feature type="region of interest" description="Disordered" evidence="7">
    <location>
        <begin position="77"/>
        <end position="120"/>
    </location>
</feature>
<feature type="region of interest" description="Disordered" evidence="7">
    <location>
        <begin position="308"/>
        <end position="328"/>
    </location>
</feature>
<dbReference type="Gene3D" id="3.30.50.10">
    <property type="entry name" value="Erythroid Transcription Factor GATA-1, subunit A"/>
    <property type="match status" value="2"/>
</dbReference>
<dbReference type="OrthoDB" id="515401at2759"/>
<dbReference type="PRINTS" id="PR00619">
    <property type="entry name" value="GATAZNFINGER"/>
</dbReference>
<name>A0A9P5YX46_9AGAR</name>
<dbReference type="InterPro" id="IPR000679">
    <property type="entry name" value="Znf_GATA"/>
</dbReference>
<dbReference type="GO" id="GO:0008270">
    <property type="term" value="F:zinc ion binding"/>
    <property type="evidence" value="ECO:0007669"/>
    <property type="project" value="UniProtKB-KW"/>
</dbReference>
<evidence type="ECO:0000256" key="7">
    <source>
        <dbReference type="SAM" id="MobiDB-lite"/>
    </source>
</evidence>
<evidence type="ECO:0000256" key="4">
    <source>
        <dbReference type="ARBA" id="ARBA00022833"/>
    </source>
</evidence>
<organism evidence="9 10">
    <name type="scientific">Pholiota conissans</name>
    <dbReference type="NCBI Taxonomy" id="109636"/>
    <lineage>
        <taxon>Eukaryota</taxon>
        <taxon>Fungi</taxon>
        <taxon>Dikarya</taxon>
        <taxon>Basidiomycota</taxon>
        <taxon>Agaricomycotina</taxon>
        <taxon>Agaricomycetes</taxon>
        <taxon>Agaricomycetidae</taxon>
        <taxon>Agaricales</taxon>
        <taxon>Agaricineae</taxon>
        <taxon>Strophariaceae</taxon>
        <taxon>Pholiota</taxon>
    </lineage>
</organism>
<keyword evidence="5" id="KW-0539">Nucleus</keyword>
<proteinExistence type="predicted"/>
<dbReference type="GO" id="GO:0000122">
    <property type="term" value="P:negative regulation of transcription by RNA polymerase II"/>
    <property type="evidence" value="ECO:0007669"/>
    <property type="project" value="TreeGrafter"/>
</dbReference>
<feature type="compositionally biased region" description="Polar residues" evidence="7">
    <location>
        <begin position="108"/>
        <end position="118"/>
    </location>
</feature>
<gene>
    <name evidence="9" type="ORF">BDN70DRAFT_862745</name>
</gene>
<evidence type="ECO:0000256" key="3">
    <source>
        <dbReference type="ARBA" id="ARBA00022771"/>
    </source>
</evidence>
<sequence>MPLHSRQHSIDFSPPDKHQTTTSSASTSPMLCTYASSALYPPASGNAGPGNWTMNQRQQYHGLDTLASQDHERARWLAQQQSQIRPRERRLECPNDSTSIHSHHVHQEVSSPSFSNSPHLLRPSGYDSHYSRNMPTTMPSSVPSWNSWEMDASSAASTNSQYQRFADEPSSWNSHLNLDIPEFESQNFDSMIMSGSDSSSSSTLYTPANDAIPLNGFSFPHRISPEAPSPSPSPVYHHHPRRASGSSLLSTTTSKTGEDRPETGKSCSHCRATSTPLWRRDPNTMKPLCNACGLYLQQRNKLRPQELIDADDDGSSSEESDPNYVGPECSHCRTHHTSVWRRSKTGDQLCNACGVYQRLRGKPRPLTLRKNKIRPRSKHSPK</sequence>
<keyword evidence="2" id="KW-0479">Metal-binding</keyword>
<dbReference type="Pfam" id="PF00320">
    <property type="entry name" value="GATA"/>
    <property type="match status" value="2"/>
</dbReference>
<comment type="subcellular location">
    <subcellularLocation>
        <location evidence="1">Nucleus</location>
    </subcellularLocation>
</comment>
<evidence type="ECO:0000256" key="2">
    <source>
        <dbReference type="ARBA" id="ARBA00022723"/>
    </source>
</evidence>
<keyword evidence="10" id="KW-1185">Reference proteome</keyword>
<dbReference type="GO" id="GO:0000981">
    <property type="term" value="F:DNA-binding transcription factor activity, RNA polymerase II-specific"/>
    <property type="evidence" value="ECO:0007669"/>
    <property type="project" value="TreeGrafter"/>
</dbReference>
<comment type="caution">
    <text evidence="9">The sequence shown here is derived from an EMBL/GenBank/DDBJ whole genome shotgun (WGS) entry which is preliminary data.</text>
</comment>
<dbReference type="PANTHER" id="PTHR10071:SF281">
    <property type="entry name" value="BOX A-BINDING FACTOR-RELATED"/>
    <property type="match status" value="1"/>
</dbReference>
<dbReference type="GO" id="GO:0045944">
    <property type="term" value="P:positive regulation of transcription by RNA polymerase II"/>
    <property type="evidence" value="ECO:0007669"/>
    <property type="project" value="TreeGrafter"/>
</dbReference>
<evidence type="ECO:0000313" key="10">
    <source>
        <dbReference type="Proteomes" id="UP000807469"/>
    </source>
</evidence>
<dbReference type="GO" id="GO:0005634">
    <property type="term" value="C:nucleus"/>
    <property type="evidence" value="ECO:0007669"/>
    <property type="project" value="UniProtKB-SubCell"/>
</dbReference>
<dbReference type="EMBL" id="MU155282">
    <property type="protein sequence ID" value="KAF9476786.1"/>
    <property type="molecule type" value="Genomic_DNA"/>
</dbReference>
<keyword evidence="4" id="KW-0862">Zinc</keyword>
<dbReference type="Proteomes" id="UP000807469">
    <property type="component" value="Unassembled WGS sequence"/>
</dbReference>
<feature type="region of interest" description="Disordered" evidence="7">
    <location>
        <begin position="1"/>
        <end position="28"/>
    </location>
</feature>
<feature type="domain" description="GATA-type" evidence="8">
    <location>
        <begin position="323"/>
        <end position="376"/>
    </location>
</feature>